<sequence>MPKKFTEDYKREMVKLVTDLGKKPSEVAKEIGVSATSVRRWVNQYNHHGNDAFPGKGNLRPEDAKQKALEKKERIKAGGRDPKKGYGHLQQRREIKYSFIKDHSSVFPVKKMCQTLEVSRSAYYDWLKSPMSHRKKIDQDLY</sequence>
<proteinExistence type="predicted"/>
<dbReference type="InterPro" id="IPR009057">
    <property type="entry name" value="Homeodomain-like_sf"/>
</dbReference>
<reference evidence="2 3" key="1">
    <citation type="submission" date="2017-06" db="EMBL/GenBank/DDBJ databases">
        <title>Draft Genome Sequence of Natranaerobius trueperi halophilic, alkalithermophilic bacteria from soda lakes.</title>
        <authorList>
            <person name="Zhao B."/>
        </authorList>
    </citation>
    <scope>NUCLEOTIDE SEQUENCE [LARGE SCALE GENOMIC DNA]</scope>
    <source>
        <strain evidence="2 3">DSM 18760</strain>
    </source>
</reference>
<protein>
    <recommendedName>
        <fullName evidence="4">Transposase</fullName>
    </recommendedName>
</protein>
<dbReference type="GO" id="GO:0006313">
    <property type="term" value="P:DNA transposition"/>
    <property type="evidence" value="ECO:0007669"/>
    <property type="project" value="InterPro"/>
</dbReference>
<feature type="compositionally biased region" description="Basic and acidic residues" evidence="1">
    <location>
        <begin position="59"/>
        <end position="84"/>
    </location>
</feature>
<dbReference type="EMBL" id="NIQC01000011">
    <property type="protein sequence ID" value="OWZ83862.1"/>
    <property type="molecule type" value="Genomic_DNA"/>
</dbReference>
<dbReference type="SUPFAM" id="SSF46689">
    <property type="entry name" value="Homeodomain-like"/>
    <property type="match status" value="1"/>
</dbReference>
<evidence type="ECO:0000313" key="3">
    <source>
        <dbReference type="Proteomes" id="UP000214588"/>
    </source>
</evidence>
<feature type="region of interest" description="Disordered" evidence="1">
    <location>
        <begin position="46"/>
        <end position="88"/>
    </location>
</feature>
<comment type="caution">
    <text evidence="2">The sequence shown here is derived from an EMBL/GenBank/DDBJ whole genome shotgun (WGS) entry which is preliminary data.</text>
</comment>
<evidence type="ECO:0000256" key="1">
    <source>
        <dbReference type="SAM" id="MobiDB-lite"/>
    </source>
</evidence>
<dbReference type="RefSeq" id="WP_089023469.1">
    <property type="nucleotide sequence ID" value="NZ_NIQC01000011.1"/>
</dbReference>
<dbReference type="Proteomes" id="UP000214588">
    <property type="component" value="Unassembled WGS sequence"/>
</dbReference>
<dbReference type="Gene3D" id="1.10.10.60">
    <property type="entry name" value="Homeodomain-like"/>
    <property type="match status" value="1"/>
</dbReference>
<evidence type="ECO:0000313" key="2">
    <source>
        <dbReference type="EMBL" id="OWZ83862.1"/>
    </source>
</evidence>
<evidence type="ECO:0008006" key="4">
    <source>
        <dbReference type="Google" id="ProtNLM"/>
    </source>
</evidence>
<organism evidence="2 3">
    <name type="scientific">Natranaerobius trueperi</name>
    <dbReference type="NCBI Taxonomy" id="759412"/>
    <lineage>
        <taxon>Bacteria</taxon>
        <taxon>Bacillati</taxon>
        <taxon>Bacillota</taxon>
        <taxon>Clostridia</taxon>
        <taxon>Natranaerobiales</taxon>
        <taxon>Natranaerobiaceae</taxon>
        <taxon>Natranaerobius</taxon>
    </lineage>
</organism>
<dbReference type="GO" id="GO:0004803">
    <property type="term" value="F:transposase activity"/>
    <property type="evidence" value="ECO:0007669"/>
    <property type="project" value="InterPro"/>
</dbReference>
<dbReference type="GO" id="GO:0003677">
    <property type="term" value="F:DNA binding"/>
    <property type="evidence" value="ECO:0007669"/>
    <property type="project" value="InterPro"/>
</dbReference>
<accession>A0A226BYL0</accession>
<gene>
    <name evidence="2" type="ORF">CDO51_06400</name>
</gene>
<dbReference type="Pfam" id="PF01527">
    <property type="entry name" value="HTH_Tnp_1"/>
    <property type="match status" value="1"/>
</dbReference>
<name>A0A226BYL0_9FIRM</name>
<dbReference type="InterPro" id="IPR002514">
    <property type="entry name" value="Transposase_8"/>
</dbReference>
<dbReference type="OrthoDB" id="2622285at2"/>
<dbReference type="AlphaFoldDB" id="A0A226BYL0"/>
<keyword evidence="3" id="KW-1185">Reference proteome</keyword>